<feature type="compositionally biased region" description="Basic and acidic residues" evidence="1">
    <location>
        <begin position="138"/>
        <end position="151"/>
    </location>
</feature>
<feature type="compositionally biased region" description="Polar residues" evidence="1">
    <location>
        <begin position="169"/>
        <end position="179"/>
    </location>
</feature>
<evidence type="ECO:0000256" key="1">
    <source>
        <dbReference type="SAM" id="MobiDB-lite"/>
    </source>
</evidence>
<feature type="compositionally biased region" description="Low complexity" evidence="1">
    <location>
        <begin position="216"/>
        <end position="232"/>
    </location>
</feature>
<dbReference type="AlphaFoldDB" id="A0A9P7ZNY4"/>
<feature type="region of interest" description="Disordered" evidence="1">
    <location>
        <begin position="106"/>
        <end position="355"/>
    </location>
</feature>
<dbReference type="Proteomes" id="UP000887229">
    <property type="component" value="Unassembled WGS sequence"/>
</dbReference>
<dbReference type="RefSeq" id="XP_046119106.1">
    <property type="nucleotide sequence ID" value="XM_046259320.1"/>
</dbReference>
<gene>
    <name evidence="2" type="ORF">F5Z01DRAFT_36682</name>
</gene>
<organism evidence="2 3">
    <name type="scientific">Emericellopsis atlantica</name>
    <dbReference type="NCBI Taxonomy" id="2614577"/>
    <lineage>
        <taxon>Eukaryota</taxon>
        <taxon>Fungi</taxon>
        <taxon>Dikarya</taxon>
        <taxon>Ascomycota</taxon>
        <taxon>Pezizomycotina</taxon>
        <taxon>Sordariomycetes</taxon>
        <taxon>Hypocreomycetidae</taxon>
        <taxon>Hypocreales</taxon>
        <taxon>Bionectriaceae</taxon>
        <taxon>Emericellopsis</taxon>
    </lineage>
</organism>
<name>A0A9P7ZNY4_9HYPO</name>
<evidence type="ECO:0000313" key="2">
    <source>
        <dbReference type="EMBL" id="KAG9255182.1"/>
    </source>
</evidence>
<proteinExistence type="predicted"/>
<sequence length="355" mass="38460">MEPQVKESLDALQNLFNDVLIQTGKALRAQHREAQGQVVAQPQLKFPETRSLFSQALDNLETEIVQAKSVFQRDITRLQTDTTQTVTQPEPVQPQTKSPLLIDAESSPPAVKQDVDMSDQNVDSNIVAPFPDMGMDSIEPKAEEVKDEQKQPSESQAKLEAPPVAPMSAENQLERTVSNPGEAKPEKTEEPTMGEPTPADSAAFTNMEFTLVPTDSGPQGSNNGQPQGNDGSTGPNALDGINFGDFMPPNEPANNNSQPAFDINTVTQDGNEASNATDTSALDDFDFSTTGPAPDMTWDGDGLDFDFNTEDNTFNDLMDSHEADYDGGQSHNHGMEGQNDAFHVDFLDMDPTNGS</sequence>
<reference evidence="2" key="1">
    <citation type="journal article" date="2021" name="IMA Fungus">
        <title>Genomic characterization of three marine fungi, including Emericellopsis atlantica sp. nov. with signatures of a generalist lifestyle and marine biomass degradation.</title>
        <authorList>
            <person name="Hagestad O.C."/>
            <person name="Hou L."/>
            <person name="Andersen J.H."/>
            <person name="Hansen E.H."/>
            <person name="Altermark B."/>
            <person name="Li C."/>
            <person name="Kuhnert E."/>
            <person name="Cox R.J."/>
            <person name="Crous P.W."/>
            <person name="Spatafora J.W."/>
            <person name="Lail K."/>
            <person name="Amirebrahimi M."/>
            <person name="Lipzen A."/>
            <person name="Pangilinan J."/>
            <person name="Andreopoulos W."/>
            <person name="Hayes R.D."/>
            <person name="Ng V."/>
            <person name="Grigoriev I.V."/>
            <person name="Jackson S.A."/>
            <person name="Sutton T.D.S."/>
            <person name="Dobson A.D.W."/>
            <person name="Rama T."/>
        </authorList>
    </citation>
    <scope>NUCLEOTIDE SEQUENCE</scope>
    <source>
        <strain evidence="2">TS7</strain>
    </source>
</reference>
<dbReference type="OrthoDB" id="5409998at2759"/>
<feature type="compositionally biased region" description="Polar residues" evidence="1">
    <location>
        <begin position="252"/>
        <end position="280"/>
    </location>
</feature>
<dbReference type="EMBL" id="MU251251">
    <property type="protein sequence ID" value="KAG9255182.1"/>
    <property type="molecule type" value="Genomic_DNA"/>
</dbReference>
<keyword evidence="3" id="KW-1185">Reference proteome</keyword>
<comment type="caution">
    <text evidence="2">The sequence shown here is derived from an EMBL/GenBank/DDBJ whole genome shotgun (WGS) entry which is preliminary data.</text>
</comment>
<dbReference type="GeneID" id="70290223"/>
<accession>A0A9P7ZNY4</accession>
<evidence type="ECO:0000313" key="3">
    <source>
        <dbReference type="Proteomes" id="UP000887229"/>
    </source>
</evidence>
<protein>
    <submittedName>
        <fullName evidence="2">Uncharacterized protein</fullName>
    </submittedName>
</protein>